<keyword evidence="2" id="KW-1185">Reference proteome</keyword>
<evidence type="ECO:0008006" key="3">
    <source>
        <dbReference type="Google" id="ProtNLM"/>
    </source>
</evidence>
<evidence type="ECO:0000313" key="2">
    <source>
        <dbReference type="Proteomes" id="UP000283003"/>
    </source>
</evidence>
<reference evidence="1 2" key="1">
    <citation type="submission" date="2018-12" db="EMBL/GenBank/DDBJ databases">
        <title>Croceicoccus ponticola sp. nov., a lipolytic bacterium isolated from seawater.</title>
        <authorList>
            <person name="Yoon J.-H."/>
        </authorList>
    </citation>
    <scope>NUCLEOTIDE SEQUENCE [LARGE SCALE GENOMIC DNA]</scope>
    <source>
        <strain evidence="1 2">GM-16</strain>
    </source>
</reference>
<dbReference type="EMBL" id="RXOL01000002">
    <property type="protein sequence ID" value="RVQ67673.1"/>
    <property type="molecule type" value="Genomic_DNA"/>
</dbReference>
<organism evidence="1 2">
    <name type="scientific">Croceicoccus ponticola</name>
    <dbReference type="NCBI Taxonomy" id="2217664"/>
    <lineage>
        <taxon>Bacteria</taxon>
        <taxon>Pseudomonadati</taxon>
        <taxon>Pseudomonadota</taxon>
        <taxon>Alphaproteobacteria</taxon>
        <taxon>Sphingomonadales</taxon>
        <taxon>Erythrobacteraceae</taxon>
        <taxon>Croceicoccus</taxon>
    </lineage>
</organism>
<dbReference type="Proteomes" id="UP000283003">
    <property type="component" value="Unassembled WGS sequence"/>
</dbReference>
<protein>
    <recommendedName>
        <fullName evidence="3">Phosphoribosyltransferase</fullName>
    </recommendedName>
</protein>
<gene>
    <name evidence="1" type="ORF">EKN06_06965</name>
</gene>
<evidence type="ECO:0000313" key="1">
    <source>
        <dbReference type="EMBL" id="RVQ67673.1"/>
    </source>
</evidence>
<dbReference type="OrthoDB" id="6637825at2"/>
<proteinExistence type="predicted"/>
<name>A0A437GYC6_9SPHN</name>
<dbReference type="AlphaFoldDB" id="A0A437GYC6"/>
<comment type="caution">
    <text evidence="1">The sequence shown here is derived from an EMBL/GenBank/DDBJ whole genome shotgun (WGS) entry which is preliminary data.</text>
</comment>
<sequence>MAENIRLTEIDDSNRDLHPRLTLDDKCVFLFEYTSGKRWDFSTTNGLIKTLKRKPDQKGQYYKNQEIEKCGNLFRTTLSDEWLSSGTLVPIPPSKAFGDPAYDNRMERICRAIRPNLDVRLLVSQRNSTIAAHERGTAPRPTIEELIENYEIDETLTHPAPSTIAIFDDVLTAGTHFKAVKTVLSARFPAVPIYGIFIARRVFPEVQIEDWF</sequence>
<accession>A0A437GYC6</accession>